<sequence length="262" mass="27001">MSGAGRGEERTTKGNRRRHLRLPTSSRQDSHAWAALLLTVSAGAVNAWGFLSLGGVFTSVVTANSALIGVGLGGAEARLGALAGVAVLCYVLGAAAAGWTAGRAQRGGRPRPSGFLLLELLLLWAVVGWWLAVDRDPSVGERMAMLGTVAAAMGCQNAGVRVAMGAQAPTAYLTGLLTGAVTDAVTARRVPWRVLATMALLILGAASVTLLERLLPRTAPLLPALLVTAAWLTVHARAGATGGRTGTGPCRTPTRSRRQGVR</sequence>
<keyword evidence="4" id="KW-1185">Reference proteome</keyword>
<dbReference type="InterPro" id="IPR010699">
    <property type="entry name" value="DUF1275"/>
</dbReference>
<feature type="compositionally biased region" description="Basic and acidic residues" evidence="1">
    <location>
        <begin position="1"/>
        <end position="12"/>
    </location>
</feature>
<evidence type="ECO:0000313" key="4">
    <source>
        <dbReference type="Proteomes" id="UP001496720"/>
    </source>
</evidence>
<dbReference type="EMBL" id="JBEOZY010000025">
    <property type="protein sequence ID" value="MER6167352.1"/>
    <property type="molecule type" value="Genomic_DNA"/>
</dbReference>
<dbReference type="SUPFAM" id="SSF103473">
    <property type="entry name" value="MFS general substrate transporter"/>
    <property type="match status" value="1"/>
</dbReference>
<feature type="transmembrane region" description="Helical" evidence="2">
    <location>
        <begin position="56"/>
        <end position="75"/>
    </location>
</feature>
<reference evidence="3 4" key="1">
    <citation type="submission" date="2024-06" db="EMBL/GenBank/DDBJ databases">
        <title>The Natural Products Discovery Center: Release of the First 8490 Sequenced Strains for Exploring Actinobacteria Biosynthetic Diversity.</title>
        <authorList>
            <person name="Kalkreuter E."/>
            <person name="Kautsar S.A."/>
            <person name="Yang D."/>
            <person name="Bader C.D."/>
            <person name="Teijaro C.N."/>
            <person name="Fluegel L."/>
            <person name="Davis C.M."/>
            <person name="Simpson J.R."/>
            <person name="Lauterbach L."/>
            <person name="Steele A.D."/>
            <person name="Gui C."/>
            <person name="Meng S."/>
            <person name="Li G."/>
            <person name="Viehrig K."/>
            <person name="Ye F."/>
            <person name="Su P."/>
            <person name="Kiefer A.F."/>
            <person name="Nichols A."/>
            <person name="Cepeda A.J."/>
            <person name="Yan W."/>
            <person name="Fan B."/>
            <person name="Jiang Y."/>
            <person name="Adhikari A."/>
            <person name="Zheng C.-J."/>
            <person name="Schuster L."/>
            <person name="Cowan T.M."/>
            <person name="Smanski M.J."/>
            <person name="Chevrette M.G."/>
            <person name="De Carvalho L.P.S."/>
            <person name="Shen B."/>
        </authorList>
    </citation>
    <scope>NUCLEOTIDE SEQUENCE [LARGE SCALE GENOMIC DNA]</scope>
    <source>
        <strain evidence="3 4">NPDC001615</strain>
    </source>
</reference>
<feature type="transmembrane region" description="Helical" evidence="2">
    <location>
        <begin position="192"/>
        <end position="211"/>
    </location>
</feature>
<dbReference type="Pfam" id="PF06912">
    <property type="entry name" value="DUF1275"/>
    <property type="match status" value="1"/>
</dbReference>
<evidence type="ECO:0000256" key="2">
    <source>
        <dbReference type="SAM" id="Phobius"/>
    </source>
</evidence>
<keyword evidence="2" id="KW-0472">Membrane</keyword>
<comment type="caution">
    <text evidence="3">The sequence shown here is derived from an EMBL/GenBank/DDBJ whole genome shotgun (WGS) entry which is preliminary data.</text>
</comment>
<evidence type="ECO:0000256" key="1">
    <source>
        <dbReference type="SAM" id="MobiDB-lite"/>
    </source>
</evidence>
<organism evidence="3 4">
    <name type="scientific">Streptomyces violaceorubidus</name>
    <dbReference type="NCBI Taxonomy" id="284042"/>
    <lineage>
        <taxon>Bacteria</taxon>
        <taxon>Bacillati</taxon>
        <taxon>Actinomycetota</taxon>
        <taxon>Actinomycetes</taxon>
        <taxon>Kitasatosporales</taxon>
        <taxon>Streptomycetaceae</taxon>
        <taxon>Streptomyces</taxon>
    </lineage>
</organism>
<name>A0ABV1T1D1_9ACTN</name>
<feature type="transmembrane region" description="Helical" evidence="2">
    <location>
        <begin position="114"/>
        <end position="133"/>
    </location>
</feature>
<feature type="region of interest" description="Disordered" evidence="1">
    <location>
        <begin position="1"/>
        <end position="25"/>
    </location>
</feature>
<dbReference type="PANTHER" id="PTHR37314:SF4">
    <property type="entry name" value="UPF0700 TRANSMEMBRANE PROTEIN YOAK"/>
    <property type="match status" value="1"/>
</dbReference>
<dbReference type="RefSeq" id="WP_352148848.1">
    <property type="nucleotide sequence ID" value="NZ_JBEOZY010000025.1"/>
</dbReference>
<dbReference type="Proteomes" id="UP001496720">
    <property type="component" value="Unassembled WGS sequence"/>
</dbReference>
<dbReference type="PANTHER" id="PTHR37314">
    <property type="entry name" value="SLR0142 PROTEIN"/>
    <property type="match status" value="1"/>
</dbReference>
<keyword evidence="2" id="KW-0812">Transmembrane</keyword>
<keyword evidence="2" id="KW-1133">Transmembrane helix</keyword>
<feature type="region of interest" description="Disordered" evidence="1">
    <location>
        <begin position="241"/>
        <end position="262"/>
    </location>
</feature>
<accession>A0ABV1T1D1</accession>
<feature type="transmembrane region" description="Helical" evidence="2">
    <location>
        <begin position="81"/>
        <end position="102"/>
    </location>
</feature>
<proteinExistence type="predicted"/>
<dbReference type="InterPro" id="IPR036259">
    <property type="entry name" value="MFS_trans_sf"/>
</dbReference>
<gene>
    <name evidence="3" type="ORF">ABT188_22835</name>
</gene>
<protein>
    <submittedName>
        <fullName evidence="3">YoaK family protein</fullName>
    </submittedName>
</protein>
<evidence type="ECO:0000313" key="3">
    <source>
        <dbReference type="EMBL" id="MER6167352.1"/>
    </source>
</evidence>